<feature type="transmembrane region" description="Helical" evidence="13">
    <location>
        <begin position="35"/>
        <end position="56"/>
    </location>
</feature>
<dbReference type="GO" id="GO:0007155">
    <property type="term" value="P:cell adhesion"/>
    <property type="evidence" value="ECO:0007669"/>
    <property type="project" value="InterPro"/>
</dbReference>
<evidence type="ECO:0000256" key="3">
    <source>
        <dbReference type="ARBA" id="ARBA00022475"/>
    </source>
</evidence>
<evidence type="ECO:0000256" key="1">
    <source>
        <dbReference type="ARBA" id="ARBA00004651"/>
    </source>
</evidence>
<reference evidence="15 16" key="2">
    <citation type="submission" date="2011-11" db="EMBL/GenBank/DDBJ databases">
        <authorList>
            <consortium name="US DOE Joint Genome Institute"/>
            <person name="Lucas S."/>
            <person name="Han J."/>
            <person name="Lapidus A."/>
            <person name="Cheng J.-F."/>
            <person name="Goodwin L."/>
            <person name="Pitluck S."/>
            <person name="Peters L."/>
            <person name="Ovchinnikova G."/>
            <person name="Zhang X."/>
            <person name="Detter J.C."/>
            <person name="Han C."/>
            <person name="Tapia R."/>
            <person name="Land M."/>
            <person name="Hauser L."/>
            <person name="Kyrpides N."/>
            <person name="Ivanova N."/>
            <person name="Pagani I."/>
            <person name="Vogl K."/>
            <person name="Liu Z."/>
            <person name="Overmann J."/>
            <person name="Frigaard N.-U."/>
            <person name="Bryant D."/>
            <person name="Woyke T."/>
        </authorList>
    </citation>
    <scope>NUCLEOTIDE SEQUENCE [LARGE SCALE GENOMIC DNA]</scope>
    <source>
        <strain evidence="15 16">970</strain>
    </source>
</reference>
<dbReference type="PANTHER" id="PTHR43221">
    <property type="entry name" value="PROTEASE HTPX"/>
    <property type="match status" value="1"/>
</dbReference>
<evidence type="ECO:0000256" key="12">
    <source>
        <dbReference type="RuleBase" id="RU003983"/>
    </source>
</evidence>
<dbReference type="OrthoDB" id="5767514at2"/>
<keyword evidence="4 12" id="KW-0645">Protease</keyword>
<dbReference type="Pfam" id="PF01435">
    <property type="entry name" value="Peptidase_M48"/>
    <property type="match status" value="1"/>
</dbReference>
<evidence type="ECO:0000256" key="8">
    <source>
        <dbReference type="ARBA" id="ARBA00022833"/>
    </source>
</evidence>
<keyword evidence="3" id="KW-1003">Cell membrane</keyword>
<dbReference type="GO" id="GO:0005886">
    <property type="term" value="C:plasma membrane"/>
    <property type="evidence" value="ECO:0007669"/>
    <property type="project" value="UniProtKB-SubCell"/>
</dbReference>
<evidence type="ECO:0000256" key="13">
    <source>
        <dbReference type="SAM" id="Phobius"/>
    </source>
</evidence>
<dbReference type="PANTHER" id="PTHR43221:SF1">
    <property type="entry name" value="PROTEASE HTPX"/>
    <property type="match status" value="1"/>
</dbReference>
<evidence type="ECO:0000256" key="2">
    <source>
        <dbReference type="ARBA" id="ARBA00005233"/>
    </source>
</evidence>
<dbReference type="CDD" id="cd07325">
    <property type="entry name" value="M48_Ste24p_like"/>
    <property type="match status" value="1"/>
</dbReference>
<dbReference type="eggNOG" id="COG0501">
    <property type="taxonomic scope" value="Bacteria"/>
</dbReference>
<evidence type="ECO:0000256" key="10">
    <source>
        <dbReference type="ARBA" id="ARBA00023049"/>
    </source>
</evidence>
<dbReference type="EMBL" id="JH603170">
    <property type="protein sequence ID" value="EIC20852.1"/>
    <property type="molecule type" value="Genomic_DNA"/>
</dbReference>
<reference evidence="16" key="1">
    <citation type="submission" date="2011-06" db="EMBL/GenBank/DDBJ databases">
        <authorList>
            <consortium name="US DOE Joint Genome Institute (JGI-PGF)"/>
            <person name="Lucas S."/>
            <person name="Han J."/>
            <person name="Lapidus A."/>
            <person name="Cheng J.-F."/>
            <person name="Goodwin L."/>
            <person name="Pitluck S."/>
            <person name="Peters L."/>
            <person name="Land M.L."/>
            <person name="Hauser L."/>
            <person name="Vogl K."/>
            <person name="Liu Z."/>
            <person name="Overmann J."/>
            <person name="Frigaard N.-U."/>
            <person name="Bryant D.A."/>
            <person name="Woyke T.J."/>
        </authorList>
    </citation>
    <scope>NUCLEOTIDE SEQUENCE [LARGE SCALE GENOMIC DNA]</scope>
    <source>
        <strain evidence="16">970</strain>
    </source>
</reference>
<dbReference type="GO" id="GO:0046872">
    <property type="term" value="F:metal ion binding"/>
    <property type="evidence" value="ECO:0007669"/>
    <property type="project" value="UniProtKB-KW"/>
</dbReference>
<dbReference type="STRING" id="631362.Thi970DRAFT_04518"/>
<feature type="transmembrane region" description="Helical" evidence="13">
    <location>
        <begin position="255"/>
        <end position="272"/>
    </location>
</feature>
<keyword evidence="9 13" id="KW-1133">Transmembrane helix</keyword>
<dbReference type="InterPro" id="IPR001915">
    <property type="entry name" value="Peptidase_M48"/>
</dbReference>
<feature type="transmembrane region" description="Helical" evidence="13">
    <location>
        <begin position="12"/>
        <end position="29"/>
    </location>
</feature>
<dbReference type="SUPFAM" id="SSF54523">
    <property type="entry name" value="Pili subunits"/>
    <property type="match status" value="1"/>
</dbReference>
<evidence type="ECO:0000256" key="7">
    <source>
        <dbReference type="ARBA" id="ARBA00022801"/>
    </source>
</evidence>
<evidence type="ECO:0000313" key="16">
    <source>
        <dbReference type="Proteomes" id="UP000002964"/>
    </source>
</evidence>
<accession>H8Z753</accession>
<dbReference type="Gene3D" id="3.30.2010.10">
    <property type="entry name" value="Metalloproteases ('zincins'), catalytic domain"/>
    <property type="match status" value="1"/>
</dbReference>
<dbReference type="Proteomes" id="UP000002964">
    <property type="component" value="Unassembled WGS sequence"/>
</dbReference>
<evidence type="ECO:0000256" key="4">
    <source>
        <dbReference type="ARBA" id="ARBA00022670"/>
    </source>
</evidence>
<dbReference type="InterPro" id="IPR001082">
    <property type="entry name" value="Pilin"/>
</dbReference>
<keyword evidence="6" id="KW-0479">Metal-binding</keyword>
<keyword evidence="10 12" id="KW-0482">Metalloprotease</keyword>
<gene>
    <name evidence="15" type="ORF">Thi970DRAFT_04518</name>
</gene>
<evidence type="ECO:0000256" key="6">
    <source>
        <dbReference type="ARBA" id="ARBA00022723"/>
    </source>
</evidence>
<dbReference type="Pfam" id="PF00114">
    <property type="entry name" value="Pilin"/>
    <property type="match status" value="1"/>
</dbReference>
<dbReference type="InterPro" id="IPR045584">
    <property type="entry name" value="Pilin-like"/>
</dbReference>
<keyword evidence="8 12" id="KW-0862">Zinc</keyword>
<organism evidence="15 16">
    <name type="scientific">Thiorhodovibrio frisius</name>
    <dbReference type="NCBI Taxonomy" id="631362"/>
    <lineage>
        <taxon>Bacteria</taxon>
        <taxon>Pseudomonadati</taxon>
        <taxon>Pseudomonadota</taxon>
        <taxon>Gammaproteobacteria</taxon>
        <taxon>Chromatiales</taxon>
        <taxon>Chromatiaceae</taxon>
        <taxon>Thiorhodovibrio</taxon>
    </lineage>
</organism>
<evidence type="ECO:0000256" key="9">
    <source>
        <dbReference type="ARBA" id="ARBA00022989"/>
    </source>
</evidence>
<dbReference type="AlphaFoldDB" id="H8Z753"/>
<feature type="domain" description="Peptidase M48" evidence="14">
    <location>
        <begin position="67"/>
        <end position="145"/>
    </location>
</feature>
<evidence type="ECO:0000256" key="11">
    <source>
        <dbReference type="ARBA" id="ARBA00023136"/>
    </source>
</evidence>
<feature type="transmembrane region" description="Helical" evidence="13">
    <location>
        <begin position="278"/>
        <end position="299"/>
    </location>
</feature>
<comment type="cofactor">
    <cofactor evidence="12">
        <name>Zn(2+)</name>
        <dbReference type="ChEBI" id="CHEBI:29105"/>
    </cofactor>
    <text evidence="12">Binds 1 zinc ion per subunit.</text>
</comment>
<dbReference type="HOGENOM" id="CLU_053281_0_0_6"/>
<proteinExistence type="inferred from homology"/>
<comment type="similarity">
    <text evidence="2">Belongs to the N-Me-Phe pilin family.</text>
</comment>
<dbReference type="GO" id="GO:0009289">
    <property type="term" value="C:pilus"/>
    <property type="evidence" value="ECO:0007669"/>
    <property type="project" value="InterPro"/>
</dbReference>
<comment type="similarity">
    <text evidence="12">Belongs to the peptidase M48 family.</text>
</comment>
<evidence type="ECO:0000313" key="15">
    <source>
        <dbReference type="EMBL" id="EIC20852.1"/>
    </source>
</evidence>
<keyword evidence="5 13" id="KW-0812">Transmembrane</keyword>
<protein>
    <submittedName>
        <fullName evidence="15">Tfp pilus assembly protein, major pilin PilA</fullName>
    </submittedName>
</protein>
<dbReference type="GO" id="GO:0004222">
    <property type="term" value="F:metalloendopeptidase activity"/>
    <property type="evidence" value="ECO:0007669"/>
    <property type="project" value="InterPro"/>
</dbReference>
<keyword evidence="7 12" id="KW-0378">Hydrolase</keyword>
<evidence type="ECO:0000259" key="14">
    <source>
        <dbReference type="Pfam" id="PF01435"/>
    </source>
</evidence>
<comment type="subcellular location">
    <subcellularLocation>
        <location evidence="1">Cell membrane</location>
        <topology evidence="1">Multi-pass membrane protein</topology>
    </subcellularLocation>
</comment>
<evidence type="ECO:0000256" key="5">
    <source>
        <dbReference type="ARBA" id="ARBA00022692"/>
    </source>
</evidence>
<name>H8Z753_9GAMM</name>
<dbReference type="Gene3D" id="3.30.700.10">
    <property type="entry name" value="Glycoprotein, Type 4 Pilin"/>
    <property type="match status" value="1"/>
</dbReference>
<keyword evidence="16" id="KW-1185">Reference proteome</keyword>
<dbReference type="RefSeq" id="WP_009151255.1">
    <property type="nucleotide sequence ID" value="NZ_CP121471.1"/>
</dbReference>
<sequence length="412" mass="45355">MDLVYKNEQPLFVLSLVISVLFWLVLILATFGGVLLWLLLFFLIYLFAHSALISYLKGTAVRVSAVQFPDLHAQVLAACEKLGIQQPPETFLLHADGVFNAFATRFLGRDFVVLYADVVDALDEQPGAISFYIGHELGHVRRGHLTWGPVLWPAGILPLLGAAYSRAREYSCDLHGLACCQNADDALRGLAALAAGSKRWRTLSLEQYRAQTAVTGGFWMSFHELIGDYPWLTKRMECVMARAEARDPKLPRRSFLAWIVAVFVPRLGIGAGTGGGSLIAVMMVVAIIGMLAAISIPAFQEFTMRARVSEGLITSRQVEQEVIDFARETGEWPASNEDIGWDANRDAENSAVRSVVVTDGGVIIVTYAGPPTQLEGKTVIIVPVVEDGNVLWDCTNGSLESRYRPVRCRKQE</sequence>
<keyword evidence="11 13" id="KW-0472">Membrane</keyword>
<dbReference type="InterPro" id="IPR050083">
    <property type="entry name" value="HtpX_protease"/>
</dbReference>
<dbReference type="GO" id="GO:0006508">
    <property type="term" value="P:proteolysis"/>
    <property type="evidence" value="ECO:0007669"/>
    <property type="project" value="UniProtKB-KW"/>
</dbReference>